<reference evidence="2" key="1">
    <citation type="submission" date="2019-04" db="EMBL/GenBank/DDBJ databases">
        <title>Friends and foes A comparative genomics study of 23 Aspergillus species from section Flavi.</title>
        <authorList>
            <consortium name="DOE Joint Genome Institute"/>
            <person name="Kjaerbolling I."/>
            <person name="Vesth T."/>
            <person name="Frisvad J.C."/>
            <person name="Nybo J.L."/>
            <person name="Theobald S."/>
            <person name="Kildgaard S."/>
            <person name="Isbrandt T."/>
            <person name="Kuo A."/>
            <person name="Sato A."/>
            <person name="Lyhne E.K."/>
            <person name="Kogle M.E."/>
            <person name="Wiebenga A."/>
            <person name="Kun R.S."/>
            <person name="Lubbers R.J."/>
            <person name="Makela M.R."/>
            <person name="Barry K."/>
            <person name="Chovatia M."/>
            <person name="Clum A."/>
            <person name="Daum C."/>
            <person name="Haridas S."/>
            <person name="He G."/>
            <person name="LaButti K."/>
            <person name="Lipzen A."/>
            <person name="Mondo S."/>
            <person name="Riley R."/>
            <person name="Salamov A."/>
            <person name="Simmons B.A."/>
            <person name="Magnuson J.K."/>
            <person name="Henrissat B."/>
            <person name="Mortensen U.H."/>
            <person name="Larsen T.O."/>
            <person name="Devries R.P."/>
            <person name="Grigoriev I.V."/>
            <person name="Machida M."/>
            <person name="Baker S.E."/>
            <person name="Andersen M.R."/>
        </authorList>
    </citation>
    <scope>NUCLEOTIDE SEQUENCE [LARGE SCALE GENOMIC DNA]</scope>
    <source>
        <strain evidence="2">CBS 121.62</strain>
    </source>
</reference>
<organism evidence="2">
    <name type="scientific">Aspergillus flavus</name>
    <dbReference type="NCBI Taxonomy" id="5059"/>
    <lineage>
        <taxon>Eukaryota</taxon>
        <taxon>Fungi</taxon>
        <taxon>Dikarya</taxon>
        <taxon>Ascomycota</taxon>
        <taxon>Pezizomycotina</taxon>
        <taxon>Eurotiomycetes</taxon>
        <taxon>Eurotiomycetidae</taxon>
        <taxon>Eurotiales</taxon>
        <taxon>Aspergillaceae</taxon>
        <taxon>Aspergillus</taxon>
        <taxon>Aspergillus subgen. Circumdati</taxon>
    </lineage>
</organism>
<keyword evidence="1" id="KW-1133">Transmembrane helix</keyword>
<keyword evidence="1" id="KW-0472">Membrane</keyword>
<protein>
    <submittedName>
        <fullName evidence="2">Uncharacterized protein</fullName>
    </submittedName>
</protein>
<keyword evidence="1" id="KW-0812">Transmembrane</keyword>
<name>A0A5N6GZ48_ASPFL</name>
<evidence type="ECO:0000256" key="1">
    <source>
        <dbReference type="SAM" id="Phobius"/>
    </source>
</evidence>
<gene>
    <name evidence="2" type="ORF">BDV35DRAFT_354285</name>
</gene>
<evidence type="ECO:0000313" key="2">
    <source>
        <dbReference type="EMBL" id="KAB8246270.1"/>
    </source>
</evidence>
<dbReference type="AlphaFoldDB" id="A0A5N6GZ48"/>
<feature type="transmembrane region" description="Helical" evidence="1">
    <location>
        <begin position="52"/>
        <end position="74"/>
    </location>
</feature>
<dbReference type="Proteomes" id="UP000325434">
    <property type="component" value="Unassembled WGS sequence"/>
</dbReference>
<dbReference type="EMBL" id="ML734601">
    <property type="protein sequence ID" value="KAB8246270.1"/>
    <property type="molecule type" value="Genomic_DNA"/>
</dbReference>
<proteinExistence type="predicted"/>
<sequence length="77" mass="9201">MERSSELSFKLHSSRGLRGYQLLVICRSSRDRRLIQCTLLRDGDWGWRYSGVFMYSDFVCMYVCMYSVLCLLLFRLL</sequence>
<accession>A0A5N6GZ48</accession>